<gene>
    <name evidence="1" type="ORF">CSAL01_11757</name>
</gene>
<organism evidence="1 2">
    <name type="scientific">Colletotrichum salicis</name>
    <dbReference type="NCBI Taxonomy" id="1209931"/>
    <lineage>
        <taxon>Eukaryota</taxon>
        <taxon>Fungi</taxon>
        <taxon>Dikarya</taxon>
        <taxon>Ascomycota</taxon>
        <taxon>Pezizomycotina</taxon>
        <taxon>Sordariomycetes</taxon>
        <taxon>Hypocreomycetidae</taxon>
        <taxon>Glomerellales</taxon>
        <taxon>Glomerellaceae</taxon>
        <taxon>Colletotrichum</taxon>
        <taxon>Colletotrichum acutatum species complex</taxon>
    </lineage>
</organism>
<keyword evidence="2" id="KW-1185">Reference proteome</keyword>
<dbReference type="EMBL" id="JFFI01000300">
    <property type="protein sequence ID" value="KXH68464.1"/>
    <property type="molecule type" value="Genomic_DNA"/>
</dbReference>
<dbReference type="Proteomes" id="UP000070121">
    <property type="component" value="Unassembled WGS sequence"/>
</dbReference>
<protein>
    <submittedName>
        <fullName evidence="1">Uncharacterized protein</fullName>
    </submittedName>
</protein>
<name>A0A135V6U4_9PEZI</name>
<proteinExistence type="predicted"/>
<comment type="caution">
    <text evidence="1">The sequence shown here is derived from an EMBL/GenBank/DDBJ whole genome shotgun (WGS) entry which is preliminary data.</text>
</comment>
<dbReference type="AlphaFoldDB" id="A0A135V6U4"/>
<accession>A0A135V6U4</accession>
<sequence length="176" mass="19805">MCVPRPYIVGYRRSFASTVAAAFSIANKLKTTGIFRLLQSYLRHGHKRFAVGRLAGRPWVAIARLGSTDTHTLLWSASRSPALHSIVCAPFNDAAQVHNCQASGAFLSFDEWDMGKINSGPCFEFHCLRIRRGFKWSTRLEAWNNCLPGLDIHSESFVRAYEGIRHTVYGFPTVWA</sequence>
<reference evidence="1 2" key="1">
    <citation type="submission" date="2014-02" db="EMBL/GenBank/DDBJ databases">
        <title>The genome sequence of Colletotrichum salicis CBS 607.94.</title>
        <authorList>
            <person name="Baroncelli R."/>
            <person name="Thon M.R."/>
        </authorList>
    </citation>
    <scope>NUCLEOTIDE SEQUENCE [LARGE SCALE GENOMIC DNA]</scope>
    <source>
        <strain evidence="1 2">CBS 607.94</strain>
    </source>
</reference>
<evidence type="ECO:0000313" key="2">
    <source>
        <dbReference type="Proteomes" id="UP000070121"/>
    </source>
</evidence>
<evidence type="ECO:0000313" key="1">
    <source>
        <dbReference type="EMBL" id="KXH68464.1"/>
    </source>
</evidence>